<sequence length="88" mass="9498">MNPLTRAWLALLLLSGGSTVIAALVSQGVAPATVGVGILLFSWMKARVILSRYLGLWQAPSWRRGFNLVLGIYCLLLLGLYLIPAVTT</sequence>
<dbReference type="AlphaFoldDB" id="A0A2T0RL13"/>
<dbReference type="RefSeq" id="WP_106206435.1">
    <property type="nucleotide sequence ID" value="NZ_PVTD01000008.1"/>
</dbReference>
<evidence type="ECO:0008006" key="5">
    <source>
        <dbReference type="Google" id="ProtNLM"/>
    </source>
</evidence>
<feature type="chain" id="PRO_5015784760" description="Cytochrome c oxidase subunit IV" evidence="2">
    <location>
        <begin position="23"/>
        <end position="88"/>
    </location>
</feature>
<protein>
    <recommendedName>
        <fullName evidence="5">Cytochrome c oxidase subunit IV</fullName>
    </recommendedName>
</protein>
<keyword evidence="1" id="KW-0472">Membrane</keyword>
<keyword evidence="2" id="KW-0732">Signal</keyword>
<organism evidence="3 4">
    <name type="scientific">Aliiruegeria haliotis</name>
    <dbReference type="NCBI Taxonomy" id="1280846"/>
    <lineage>
        <taxon>Bacteria</taxon>
        <taxon>Pseudomonadati</taxon>
        <taxon>Pseudomonadota</taxon>
        <taxon>Alphaproteobacteria</taxon>
        <taxon>Rhodobacterales</taxon>
        <taxon>Roseobacteraceae</taxon>
        <taxon>Aliiruegeria</taxon>
    </lineage>
</organism>
<dbReference type="OrthoDB" id="7873828at2"/>
<keyword evidence="1" id="KW-0812">Transmembrane</keyword>
<feature type="transmembrane region" description="Helical" evidence="1">
    <location>
        <begin position="32"/>
        <end position="54"/>
    </location>
</feature>
<dbReference type="Proteomes" id="UP000239480">
    <property type="component" value="Unassembled WGS sequence"/>
</dbReference>
<evidence type="ECO:0000313" key="4">
    <source>
        <dbReference type="Proteomes" id="UP000239480"/>
    </source>
</evidence>
<feature type="signal peptide" evidence="2">
    <location>
        <begin position="1"/>
        <end position="22"/>
    </location>
</feature>
<keyword evidence="4" id="KW-1185">Reference proteome</keyword>
<comment type="caution">
    <text evidence="3">The sequence shown here is derived from an EMBL/GenBank/DDBJ whole genome shotgun (WGS) entry which is preliminary data.</text>
</comment>
<dbReference type="EMBL" id="PVTD01000008">
    <property type="protein sequence ID" value="PRY21858.1"/>
    <property type="molecule type" value="Genomic_DNA"/>
</dbReference>
<accession>A0A2T0RL13</accession>
<proteinExistence type="predicted"/>
<reference evidence="3 4" key="1">
    <citation type="submission" date="2018-03" db="EMBL/GenBank/DDBJ databases">
        <title>Genomic Encyclopedia of Archaeal and Bacterial Type Strains, Phase II (KMG-II): from individual species to whole genera.</title>
        <authorList>
            <person name="Goeker M."/>
        </authorList>
    </citation>
    <scope>NUCLEOTIDE SEQUENCE [LARGE SCALE GENOMIC DNA]</scope>
    <source>
        <strain evidence="3 4">DSM 29328</strain>
    </source>
</reference>
<name>A0A2T0RL13_9RHOB</name>
<evidence type="ECO:0000313" key="3">
    <source>
        <dbReference type="EMBL" id="PRY21858.1"/>
    </source>
</evidence>
<keyword evidence="1" id="KW-1133">Transmembrane helix</keyword>
<evidence type="ECO:0000256" key="2">
    <source>
        <dbReference type="SAM" id="SignalP"/>
    </source>
</evidence>
<evidence type="ECO:0000256" key="1">
    <source>
        <dbReference type="SAM" id="Phobius"/>
    </source>
</evidence>
<gene>
    <name evidence="3" type="ORF">CLV78_108130</name>
</gene>
<feature type="transmembrane region" description="Helical" evidence="1">
    <location>
        <begin position="66"/>
        <end position="86"/>
    </location>
</feature>